<sequence>MLTWYELSRIVVSIPTMGLLWGEMQLKNILCNFVFLMFTTVGVLVIMTNFCIVRVVTAMPAIMSATLIYASLAMGTLMQIMVTVSTRRNEELSEILRHNREGAGMVGGTVGKMIRREVKSLQRGWLGLSVTGAYFGHFDKNTKILLVNIIFSKTLDALIIYN</sequence>
<keyword evidence="1" id="KW-1133">Transmembrane helix</keyword>
<comment type="caution">
    <text evidence="2">The sequence shown here is derived from an EMBL/GenBank/DDBJ whole genome shotgun (WGS) entry which is preliminary data.</text>
</comment>
<feature type="transmembrane region" description="Helical" evidence="1">
    <location>
        <begin position="62"/>
        <end position="84"/>
    </location>
</feature>
<organism evidence="2 3">
    <name type="scientific">Folsomia candida</name>
    <name type="common">Springtail</name>
    <dbReference type="NCBI Taxonomy" id="158441"/>
    <lineage>
        <taxon>Eukaryota</taxon>
        <taxon>Metazoa</taxon>
        <taxon>Ecdysozoa</taxon>
        <taxon>Arthropoda</taxon>
        <taxon>Hexapoda</taxon>
        <taxon>Collembola</taxon>
        <taxon>Entomobryomorpha</taxon>
        <taxon>Isotomoidea</taxon>
        <taxon>Isotomidae</taxon>
        <taxon>Proisotominae</taxon>
        <taxon>Folsomia</taxon>
    </lineage>
</organism>
<proteinExistence type="predicted"/>
<evidence type="ECO:0000256" key="1">
    <source>
        <dbReference type="SAM" id="Phobius"/>
    </source>
</evidence>
<reference evidence="2 3" key="1">
    <citation type="submission" date="2015-12" db="EMBL/GenBank/DDBJ databases">
        <title>The genome of Folsomia candida.</title>
        <authorList>
            <person name="Faddeeva A."/>
            <person name="Derks M.F."/>
            <person name="Anvar Y."/>
            <person name="Smit S."/>
            <person name="Van Straalen N."/>
            <person name="Roelofs D."/>
        </authorList>
    </citation>
    <scope>NUCLEOTIDE SEQUENCE [LARGE SCALE GENOMIC DNA]</scope>
    <source>
        <strain evidence="2 3">VU population</strain>
        <tissue evidence="2">Whole body</tissue>
    </source>
</reference>
<keyword evidence="1" id="KW-0472">Membrane</keyword>
<name>A0A226DGH3_FOLCA</name>
<evidence type="ECO:0000313" key="3">
    <source>
        <dbReference type="Proteomes" id="UP000198287"/>
    </source>
</evidence>
<gene>
    <name evidence="2" type="ORF">Fcan01_20737</name>
</gene>
<keyword evidence="3" id="KW-1185">Reference proteome</keyword>
<accession>A0A226DGH3</accession>
<dbReference type="Proteomes" id="UP000198287">
    <property type="component" value="Unassembled WGS sequence"/>
</dbReference>
<dbReference type="AlphaFoldDB" id="A0A226DGH3"/>
<feature type="transmembrane region" description="Helical" evidence="1">
    <location>
        <begin position="33"/>
        <end position="56"/>
    </location>
</feature>
<evidence type="ECO:0000313" key="2">
    <source>
        <dbReference type="EMBL" id="OXA44323.1"/>
    </source>
</evidence>
<protein>
    <submittedName>
        <fullName evidence="2">Uncharacterized protein</fullName>
    </submittedName>
</protein>
<dbReference type="EMBL" id="LNIX01000019">
    <property type="protein sequence ID" value="OXA44323.1"/>
    <property type="molecule type" value="Genomic_DNA"/>
</dbReference>
<keyword evidence="1" id="KW-0812">Transmembrane</keyword>